<dbReference type="InterPro" id="IPR036812">
    <property type="entry name" value="NAD(P)_OxRdtase_dom_sf"/>
</dbReference>
<evidence type="ECO:0000313" key="3">
    <source>
        <dbReference type="Proteomes" id="UP000814243"/>
    </source>
</evidence>
<comment type="caution">
    <text evidence="2">The sequence shown here is derived from an EMBL/GenBank/DDBJ whole genome shotgun (WGS) entry which is preliminary data.</text>
</comment>
<name>A0A922SCH5_SPOEX</name>
<dbReference type="SUPFAM" id="SSF51430">
    <property type="entry name" value="NAD(P)-linked oxidoreductase"/>
    <property type="match status" value="1"/>
</dbReference>
<feature type="domain" description="NADP-dependent oxidoreductase" evidence="1">
    <location>
        <begin position="87"/>
        <end position="133"/>
    </location>
</feature>
<evidence type="ECO:0000313" key="2">
    <source>
        <dbReference type="EMBL" id="KAH9632867.1"/>
    </source>
</evidence>
<dbReference type="Proteomes" id="UP000814243">
    <property type="component" value="Unassembled WGS sequence"/>
</dbReference>
<dbReference type="AlphaFoldDB" id="A0A922SCH5"/>
<accession>A0A922SCH5</accession>
<organism evidence="2 3">
    <name type="scientific">Spodoptera exigua</name>
    <name type="common">Beet armyworm</name>
    <name type="synonym">Noctua fulgens</name>
    <dbReference type="NCBI Taxonomy" id="7107"/>
    <lineage>
        <taxon>Eukaryota</taxon>
        <taxon>Metazoa</taxon>
        <taxon>Ecdysozoa</taxon>
        <taxon>Arthropoda</taxon>
        <taxon>Hexapoda</taxon>
        <taxon>Insecta</taxon>
        <taxon>Pterygota</taxon>
        <taxon>Neoptera</taxon>
        <taxon>Endopterygota</taxon>
        <taxon>Lepidoptera</taxon>
        <taxon>Glossata</taxon>
        <taxon>Ditrysia</taxon>
        <taxon>Noctuoidea</taxon>
        <taxon>Noctuidae</taxon>
        <taxon>Amphipyrinae</taxon>
        <taxon>Spodoptera</taxon>
    </lineage>
</organism>
<evidence type="ECO:0000259" key="1">
    <source>
        <dbReference type="Pfam" id="PF00248"/>
    </source>
</evidence>
<dbReference type="Gene3D" id="3.20.20.100">
    <property type="entry name" value="NADP-dependent oxidoreductase domain"/>
    <property type="match status" value="1"/>
</dbReference>
<dbReference type="EMBL" id="JACEFF010000681">
    <property type="protein sequence ID" value="KAH9632867.1"/>
    <property type="molecule type" value="Genomic_DNA"/>
</dbReference>
<dbReference type="GO" id="GO:0016491">
    <property type="term" value="F:oxidoreductase activity"/>
    <property type="evidence" value="ECO:0007669"/>
    <property type="project" value="InterPro"/>
</dbReference>
<gene>
    <name evidence="2" type="ORF">HF086_013654</name>
</gene>
<dbReference type="PROSITE" id="PS00798">
    <property type="entry name" value="ALDOKETO_REDUCTASE_1"/>
    <property type="match status" value="1"/>
</dbReference>
<dbReference type="InterPro" id="IPR018170">
    <property type="entry name" value="Aldo/ket_reductase_CS"/>
</dbReference>
<dbReference type="InterPro" id="IPR023210">
    <property type="entry name" value="NADP_OxRdtase_dom"/>
</dbReference>
<protein>
    <recommendedName>
        <fullName evidence="1">NADP-dependent oxidoreductase domain-containing protein</fullName>
    </recommendedName>
</protein>
<reference evidence="2" key="1">
    <citation type="journal article" date="2021" name="G3 (Bethesda)">
        <title>Genome and transcriptome analysis of the beet armyworm Spodoptera exigua reveals targets for pest control. .</title>
        <authorList>
            <person name="Simon S."/>
            <person name="Breeschoten T."/>
            <person name="Jansen H.J."/>
            <person name="Dirks R.P."/>
            <person name="Schranz M.E."/>
            <person name="Ros V.I.D."/>
        </authorList>
    </citation>
    <scope>NUCLEOTIDE SEQUENCE</scope>
    <source>
        <strain evidence="2">TB_SE_WUR_2020</strain>
    </source>
</reference>
<proteinExistence type="predicted"/>
<dbReference type="Pfam" id="PF00248">
    <property type="entry name" value="Aldo_ket_red"/>
    <property type="match status" value="1"/>
</dbReference>
<sequence length="142" mass="16037">MPKRTLEEFIRDYNLNKRILRPNPDSEEELDRVTEVTEEIAARIKTYTRDFRKRKKVKPACNCQEAVTRPGVAPLVQLNDGKQIPSLGLGTWLGFSKEGGLLPVVDDSVQRAVEAAIDAGYRHIDTAAIYETEKQVSFYDVG</sequence>